<comment type="caution">
    <text evidence="2">The sequence shown here is derived from an EMBL/GenBank/DDBJ whole genome shotgun (WGS) entry which is preliminary data.</text>
</comment>
<dbReference type="PANTHER" id="PTHR32432:SF3">
    <property type="entry name" value="ETHANOLAMINE UTILIZATION PROTEIN EUTJ"/>
    <property type="match status" value="1"/>
</dbReference>
<dbReference type="InterPro" id="IPR003494">
    <property type="entry name" value="SHS2_FtsA"/>
</dbReference>
<evidence type="ECO:0000259" key="1">
    <source>
        <dbReference type="SMART" id="SM00842"/>
    </source>
</evidence>
<feature type="domain" description="SHS2" evidence="1">
    <location>
        <begin position="13"/>
        <end position="209"/>
    </location>
</feature>
<dbReference type="InterPro" id="IPR043129">
    <property type="entry name" value="ATPase_NBD"/>
</dbReference>
<dbReference type="GO" id="GO:0051301">
    <property type="term" value="P:cell division"/>
    <property type="evidence" value="ECO:0007669"/>
    <property type="project" value="UniProtKB-KW"/>
</dbReference>
<protein>
    <submittedName>
        <fullName evidence="2">Cell division protein FtsA</fullName>
    </submittedName>
</protein>
<dbReference type="EMBL" id="JBHTLT010000135">
    <property type="protein sequence ID" value="MFD1207189.1"/>
    <property type="molecule type" value="Genomic_DNA"/>
</dbReference>
<evidence type="ECO:0000313" key="2">
    <source>
        <dbReference type="EMBL" id="MFD1207189.1"/>
    </source>
</evidence>
<dbReference type="Gene3D" id="3.30.420.40">
    <property type="match status" value="2"/>
</dbReference>
<dbReference type="Gene3D" id="3.30.1490.300">
    <property type="match status" value="1"/>
</dbReference>
<organism evidence="2 3">
    <name type="scientific">Sporosarcina contaminans</name>
    <dbReference type="NCBI Taxonomy" id="633403"/>
    <lineage>
        <taxon>Bacteria</taxon>
        <taxon>Bacillati</taxon>
        <taxon>Bacillota</taxon>
        <taxon>Bacilli</taxon>
        <taxon>Bacillales</taxon>
        <taxon>Caryophanaceae</taxon>
        <taxon>Sporosarcina</taxon>
    </lineage>
</organism>
<keyword evidence="2" id="KW-0131">Cell cycle</keyword>
<reference evidence="3" key="1">
    <citation type="journal article" date="2019" name="Int. J. Syst. Evol. Microbiol.">
        <title>The Global Catalogue of Microorganisms (GCM) 10K type strain sequencing project: providing services to taxonomists for standard genome sequencing and annotation.</title>
        <authorList>
            <consortium name="The Broad Institute Genomics Platform"/>
            <consortium name="The Broad Institute Genome Sequencing Center for Infectious Disease"/>
            <person name="Wu L."/>
            <person name="Ma J."/>
        </authorList>
    </citation>
    <scope>NUCLEOTIDE SEQUENCE [LARGE SCALE GENOMIC DNA]</scope>
    <source>
        <strain evidence="3">CCUG 53915</strain>
    </source>
</reference>
<dbReference type="Pfam" id="PF14450">
    <property type="entry name" value="FtsA"/>
    <property type="match status" value="1"/>
</dbReference>
<dbReference type="Proteomes" id="UP001597231">
    <property type="component" value="Unassembled WGS sequence"/>
</dbReference>
<evidence type="ECO:0000313" key="3">
    <source>
        <dbReference type="Proteomes" id="UP001597231"/>
    </source>
</evidence>
<proteinExistence type="predicted"/>
<dbReference type="SMART" id="SM00842">
    <property type="entry name" value="FtsA"/>
    <property type="match status" value="1"/>
</dbReference>
<keyword evidence="3" id="KW-1185">Reference proteome</keyword>
<sequence>MTLKGCIILTNQLFALDIGTRSVVGIILKEQDGNFHVEDLMTIEHKERSMIDGQIHNVLSVAKVISEMKTRLEEKHGELKQVSVAAAGRALKTAEGTMTIDISDKSLFSTEDINHLELAAVQQAQQKLLSASNTADDYYYCVGYSVLHYKLDGDEIGNLIDQTGRTATVDVIATFLPRVVVESLLSALKRANLEMEALTLEPIAAINVLIPPSMRRLNVALVDIGAGTSDIAITAQNTVVAYGMVPIAGDEVTEALSNHYLLDFPIAETVKRSLNTKEEIVLTDILGFENRIPSAEVIASIQPSIDKLASNIAEEILRLNNGESPQAVMVVGGGSLTPQLPNILSEKLNLPQNRVAIRGLDALTEVTLSESISSSPALVTPIGIAIAAKRAPIHYMSVTVNDKTIRLFELKEMTVGDALLAANVKARQLYGKPGLGMTISINGRQITIPGEHGKPSIIYLNGKQASIKDLIKTGDIIHLTAGVDGKDASATVQEIIGDDMDPIHIHLNGEEMMIKPEILLNGIAANRETIVKDRDEILFKRKTEISELIGNSNVPMNHPFHVVHNGKKINLPTLGPFFAVREKIVPPTYKIQDGDEITFTTSLPSVKDVLNALHFPAVSKIEVTFNGEPVSLEMNRRTILLNGKPASEKDEVNVGDRIDVSETNDPLCFSDIFAYIDYTLPKTAATTYQLLRNGSPIGFNDPIYPGDELQIKL</sequence>
<dbReference type="RefSeq" id="WP_381482859.1">
    <property type="nucleotide sequence ID" value="NZ_JBHTLT010000135.1"/>
</dbReference>
<name>A0ABW3U4P1_9BACL</name>
<dbReference type="CDD" id="cd24004">
    <property type="entry name" value="ASKHA_NBD_PilM-like"/>
    <property type="match status" value="1"/>
</dbReference>
<gene>
    <name evidence="2" type="ORF">ACFQ38_18980</name>
</gene>
<accession>A0ABW3U4P1</accession>
<keyword evidence="2" id="KW-0132">Cell division</keyword>
<dbReference type="PANTHER" id="PTHR32432">
    <property type="entry name" value="CELL DIVISION PROTEIN FTSA-RELATED"/>
    <property type="match status" value="1"/>
</dbReference>
<dbReference type="InterPro" id="IPR050696">
    <property type="entry name" value="FtsA/MreB"/>
</dbReference>
<dbReference type="SUPFAM" id="SSF53067">
    <property type="entry name" value="Actin-like ATPase domain"/>
    <property type="match status" value="2"/>
</dbReference>